<evidence type="ECO:0000259" key="2">
    <source>
        <dbReference type="SMART" id="SM00198"/>
    </source>
</evidence>
<proteinExistence type="predicted"/>
<sequence length="182" mass="19676">MKLLNAVAVLTAAIAPVWAQRTASEIAADKVGALNMHNVARQTVTGSRGSRANLTYSSVLDSSAANYAVELARLDNGLVHASNRNGQGENLYYTSNSDLKTPFQAASKAWLDEKPFYDCRNINGADPNFGKFGHYTQAIWRTTTEFGIGVAKGNKTGRLYVVARYLQQGNIFSCFSVGQSAC</sequence>
<evidence type="ECO:0000256" key="1">
    <source>
        <dbReference type="SAM" id="SignalP"/>
    </source>
</evidence>
<protein>
    <recommendedName>
        <fullName evidence="2">SCP domain-containing protein</fullName>
    </recommendedName>
</protein>
<dbReference type="PRINTS" id="PR00837">
    <property type="entry name" value="V5TPXLIKE"/>
</dbReference>
<dbReference type="PANTHER" id="PTHR10334">
    <property type="entry name" value="CYSTEINE-RICH SECRETORY PROTEIN-RELATED"/>
    <property type="match status" value="1"/>
</dbReference>
<gene>
    <name evidence="3" type="ORF">OOU_Y34scaffold00510g7</name>
</gene>
<dbReference type="EMBL" id="JH793318">
    <property type="protein sequence ID" value="ELQ39268.1"/>
    <property type="molecule type" value="Genomic_DNA"/>
</dbReference>
<organism evidence="3">
    <name type="scientific">Pyricularia oryzae (strain Y34)</name>
    <name type="common">Rice blast fungus</name>
    <name type="synonym">Magnaporthe oryzae</name>
    <dbReference type="NCBI Taxonomy" id="1143189"/>
    <lineage>
        <taxon>Eukaryota</taxon>
        <taxon>Fungi</taxon>
        <taxon>Dikarya</taxon>
        <taxon>Ascomycota</taxon>
        <taxon>Pezizomycotina</taxon>
        <taxon>Sordariomycetes</taxon>
        <taxon>Sordariomycetidae</taxon>
        <taxon>Magnaporthales</taxon>
        <taxon>Pyriculariaceae</taxon>
        <taxon>Pyricularia</taxon>
    </lineage>
</organism>
<dbReference type="SUPFAM" id="SSF55797">
    <property type="entry name" value="PR-1-like"/>
    <property type="match status" value="1"/>
</dbReference>
<dbReference type="SMART" id="SM00198">
    <property type="entry name" value="SCP"/>
    <property type="match status" value="1"/>
</dbReference>
<reference evidence="3" key="1">
    <citation type="journal article" date="2012" name="PLoS Genet.">
        <title>Comparative analysis of the genomes of two field isolates of the rice blast fungus Magnaporthe oryzae.</title>
        <authorList>
            <person name="Xue M."/>
            <person name="Yang J."/>
            <person name="Li Z."/>
            <person name="Hu S."/>
            <person name="Yao N."/>
            <person name="Dean R.A."/>
            <person name="Zhao W."/>
            <person name="Shen M."/>
            <person name="Zhang H."/>
            <person name="Li C."/>
            <person name="Liu L."/>
            <person name="Cao L."/>
            <person name="Xu X."/>
            <person name="Xing Y."/>
            <person name="Hsiang T."/>
            <person name="Zhang Z."/>
            <person name="Xu J.R."/>
            <person name="Peng Y.L."/>
        </authorList>
    </citation>
    <scope>NUCLEOTIDE SEQUENCE</scope>
    <source>
        <strain evidence="3">Y34</strain>
    </source>
</reference>
<dbReference type="AlphaFoldDB" id="A0AA97NZL0"/>
<accession>A0AA97NZL0</accession>
<name>A0AA97NZL0_PYRO3</name>
<dbReference type="InterPro" id="IPR014044">
    <property type="entry name" value="CAP_dom"/>
</dbReference>
<dbReference type="Pfam" id="PF00188">
    <property type="entry name" value="CAP"/>
    <property type="match status" value="1"/>
</dbReference>
<keyword evidence="1" id="KW-0732">Signal</keyword>
<dbReference type="InterPro" id="IPR001283">
    <property type="entry name" value="CRISP-related"/>
</dbReference>
<feature type="chain" id="PRO_5041691639" description="SCP domain-containing protein" evidence="1">
    <location>
        <begin position="20"/>
        <end position="182"/>
    </location>
</feature>
<feature type="signal peptide" evidence="1">
    <location>
        <begin position="1"/>
        <end position="19"/>
    </location>
</feature>
<evidence type="ECO:0000313" key="3">
    <source>
        <dbReference type="EMBL" id="ELQ39268.1"/>
    </source>
</evidence>
<dbReference type="Proteomes" id="UP000011086">
    <property type="component" value="Unassembled WGS sequence"/>
</dbReference>
<dbReference type="InterPro" id="IPR035940">
    <property type="entry name" value="CAP_sf"/>
</dbReference>
<dbReference type="Gene3D" id="3.40.33.10">
    <property type="entry name" value="CAP"/>
    <property type="match status" value="1"/>
</dbReference>
<feature type="domain" description="SCP" evidence="2">
    <location>
        <begin position="28"/>
        <end position="173"/>
    </location>
</feature>